<reference evidence="5 6" key="1">
    <citation type="submission" date="2022-03" db="EMBL/GenBank/DDBJ databases">
        <authorList>
            <person name="Nunn A."/>
            <person name="Chopra R."/>
            <person name="Nunn A."/>
            <person name="Contreras Garrido A."/>
        </authorList>
    </citation>
    <scope>NUCLEOTIDE SEQUENCE [LARGE SCALE GENOMIC DNA]</scope>
</reference>
<dbReference type="InterPro" id="IPR019786">
    <property type="entry name" value="Zinc_finger_PHD-type_CS"/>
</dbReference>
<dbReference type="PANTHER" id="PTHR34451:SF15">
    <property type="entry name" value="PHD-TYPE DOMAIN-CONTAINING PROTEIN"/>
    <property type="match status" value="1"/>
</dbReference>
<keyword evidence="6" id="KW-1185">Reference proteome</keyword>
<keyword evidence="1" id="KW-0479">Metal-binding</keyword>
<evidence type="ECO:0008006" key="7">
    <source>
        <dbReference type="Google" id="ProtNLM"/>
    </source>
</evidence>
<dbReference type="PANTHER" id="PTHR34451">
    <property type="entry name" value="PHD FINGER FAMILY PROTEIN"/>
    <property type="match status" value="1"/>
</dbReference>
<dbReference type="GO" id="GO:0008270">
    <property type="term" value="F:zinc ion binding"/>
    <property type="evidence" value="ECO:0007669"/>
    <property type="project" value="UniProtKB-KW"/>
</dbReference>
<feature type="region of interest" description="Disordered" evidence="4">
    <location>
        <begin position="1"/>
        <end position="20"/>
    </location>
</feature>
<dbReference type="PROSITE" id="PS01359">
    <property type="entry name" value="ZF_PHD_1"/>
    <property type="match status" value="1"/>
</dbReference>
<feature type="compositionally biased region" description="Basic and acidic residues" evidence="4">
    <location>
        <begin position="251"/>
        <end position="260"/>
    </location>
</feature>
<protein>
    <recommendedName>
        <fullName evidence="7">RING-type domain-containing protein</fullName>
    </recommendedName>
</protein>
<evidence type="ECO:0000256" key="3">
    <source>
        <dbReference type="ARBA" id="ARBA00022833"/>
    </source>
</evidence>
<evidence type="ECO:0000256" key="1">
    <source>
        <dbReference type="ARBA" id="ARBA00022723"/>
    </source>
</evidence>
<organism evidence="5 6">
    <name type="scientific">Thlaspi arvense</name>
    <name type="common">Field penny-cress</name>
    <dbReference type="NCBI Taxonomy" id="13288"/>
    <lineage>
        <taxon>Eukaryota</taxon>
        <taxon>Viridiplantae</taxon>
        <taxon>Streptophyta</taxon>
        <taxon>Embryophyta</taxon>
        <taxon>Tracheophyta</taxon>
        <taxon>Spermatophyta</taxon>
        <taxon>Magnoliopsida</taxon>
        <taxon>eudicotyledons</taxon>
        <taxon>Gunneridae</taxon>
        <taxon>Pentapetalae</taxon>
        <taxon>rosids</taxon>
        <taxon>malvids</taxon>
        <taxon>Brassicales</taxon>
        <taxon>Brassicaceae</taxon>
        <taxon>Thlaspideae</taxon>
        <taxon>Thlaspi</taxon>
    </lineage>
</organism>
<keyword evidence="2" id="KW-0863">Zinc-finger</keyword>
<evidence type="ECO:0000313" key="5">
    <source>
        <dbReference type="EMBL" id="CAH2038474.1"/>
    </source>
</evidence>
<keyword evidence="3" id="KW-0862">Zinc</keyword>
<evidence type="ECO:0000313" key="6">
    <source>
        <dbReference type="Proteomes" id="UP000836841"/>
    </source>
</evidence>
<evidence type="ECO:0000256" key="2">
    <source>
        <dbReference type="ARBA" id="ARBA00022771"/>
    </source>
</evidence>
<dbReference type="EMBL" id="OU466857">
    <property type="protein sequence ID" value="CAH2038474.1"/>
    <property type="molecule type" value="Genomic_DNA"/>
</dbReference>
<accession>A0AAU9RE91</accession>
<feature type="compositionally biased region" description="Basic and acidic residues" evidence="4">
    <location>
        <begin position="197"/>
        <end position="214"/>
    </location>
</feature>
<dbReference type="Proteomes" id="UP000836841">
    <property type="component" value="Chromosome 1"/>
</dbReference>
<sequence>MNLPSSTATQTSVTSTSASDDAVEDSTEICDECGSRDAWVIHSARVRGTLRFLCTHCLLRLQPGSFCPICFAFYDSSPPHPSRRVSCTKCISLTHTQCAGDANPSSYVCPPCRDDSFSFFRLIIDSDGGRSVDKSLSEAFLCAAKIAASSMNKAVTAAKCEAERRGREAAVARKRAREALEDVVKLEAKEKARLAIPKPKEASVEVSASRDQKPKMSPASNGAAKETESPATTSSSGQRKKQSPGVQMARVKQESDASSK</sequence>
<feature type="region of interest" description="Disordered" evidence="4">
    <location>
        <begin position="197"/>
        <end position="260"/>
    </location>
</feature>
<evidence type="ECO:0000256" key="4">
    <source>
        <dbReference type="SAM" id="MobiDB-lite"/>
    </source>
</evidence>
<proteinExistence type="predicted"/>
<name>A0AAU9RE91_THLAR</name>
<gene>
    <name evidence="5" type="ORF">TAV2_LOCUS2459</name>
</gene>
<dbReference type="AlphaFoldDB" id="A0AAU9RE91"/>